<keyword evidence="1" id="KW-0732">Signal</keyword>
<evidence type="ECO:0000313" key="2">
    <source>
        <dbReference type="EMBL" id="GAA5207113.1"/>
    </source>
</evidence>
<proteinExistence type="predicted"/>
<reference evidence="3" key="1">
    <citation type="journal article" date="2019" name="Int. J. Syst. Evol. Microbiol.">
        <title>The Global Catalogue of Microorganisms (GCM) 10K type strain sequencing project: providing services to taxonomists for standard genome sequencing and annotation.</title>
        <authorList>
            <consortium name="The Broad Institute Genomics Platform"/>
            <consortium name="The Broad Institute Genome Sequencing Center for Infectious Disease"/>
            <person name="Wu L."/>
            <person name="Ma J."/>
        </authorList>
    </citation>
    <scope>NUCLEOTIDE SEQUENCE [LARGE SCALE GENOMIC DNA]</scope>
    <source>
        <strain evidence="3">JCM 18306</strain>
    </source>
</reference>
<dbReference type="Proteomes" id="UP001499878">
    <property type="component" value="Unassembled WGS sequence"/>
</dbReference>
<protein>
    <recommendedName>
        <fullName evidence="4">DNRLRE domain-containing protein</fullName>
    </recommendedName>
</protein>
<gene>
    <name evidence="2" type="ORF">GCM10023323_21320</name>
</gene>
<dbReference type="RefSeq" id="WP_345628975.1">
    <property type="nucleotide sequence ID" value="NZ_BAABJR010000005.1"/>
</dbReference>
<organism evidence="2 3">
    <name type="scientific">Streptomyces thinghirensis</name>
    <dbReference type="NCBI Taxonomy" id="551547"/>
    <lineage>
        <taxon>Bacteria</taxon>
        <taxon>Bacillati</taxon>
        <taxon>Actinomycetota</taxon>
        <taxon>Actinomycetes</taxon>
        <taxon>Kitasatosporales</taxon>
        <taxon>Streptomycetaceae</taxon>
        <taxon>Streptomyces</taxon>
    </lineage>
</organism>
<dbReference type="NCBIfam" id="NF033679">
    <property type="entry name" value="DNRLRE_dom"/>
    <property type="match status" value="1"/>
</dbReference>
<feature type="signal peptide" evidence="1">
    <location>
        <begin position="1"/>
        <end position="28"/>
    </location>
</feature>
<accession>A0ABP9SZ58</accession>
<keyword evidence="3" id="KW-1185">Reference proteome</keyword>
<evidence type="ECO:0000313" key="3">
    <source>
        <dbReference type="Proteomes" id="UP001499878"/>
    </source>
</evidence>
<name>A0ABP9SZ58_9ACTN</name>
<feature type="chain" id="PRO_5046415437" description="DNRLRE domain-containing protein" evidence="1">
    <location>
        <begin position="29"/>
        <end position="895"/>
    </location>
</feature>
<comment type="caution">
    <text evidence="2">The sequence shown here is derived from an EMBL/GenBank/DDBJ whole genome shotgun (WGS) entry which is preliminary data.</text>
</comment>
<evidence type="ECO:0000256" key="1">
    <source>
        <dbReference type="SAM" id="SignalP"/>
    </source>
</evidence>
<dbReference type="EMBL" id="BAABJR010000005">
    <property type="protein sequence ID" value="GAA5207113.1"/>
    <property type="molecule type" value="Genomic_DNA"/>
</dbReference>
<evidence type="ECO:0008006" key="4">
    <source>
        <dbReference type="Google" id="ProtNLM"/>
    </source>
</evidence>
<sequence>MRTTWHAAGIAMLTATAVLLATPNVAVAAGGTSPADAEAERAVSGLLEAVDQLRTHPIKEAESVEAAQTAARMQDHRVEVLQMRTETDTVFANSDGTLTRETSVAPVRMLKDGRWTDVDVDLRREADGDIIAKAHPRGLSLAGKGGALAPSLRSAAAAPRTQARDLVTLGSGDHRIAVQWKGGLPAPRLSGNTATYENAVPGGDLVVEATRTGFEQFLQLRRAPRGGAPLVLPIVLPEGMTAKSGNDGGVDFVDDSGETVATMPAPTMWDSQVDPRSGEHVNRKRVAMDVTQSGTTIQLTLHPDADWLTAPGTQYPVRIDPATDALDVLFDTFVQGGDTTDQSASTDLKVGWPGDLEGTTKRVARSFLTFRTANFADALVSKASLKLWNYHSWSCAKRGWEVWAAGAADTNTRWTKQPAMTEKIATSTETKSATCNNAGWVTADITKLAQTWSSAQAETGSLALKAADESDTYGWKRFYSANAVNEDQIPTLEVTYNYRPYNGVNLQAGPPFISSGGIFRVNTTTPVLRFSTVDTNGEDEVTGTYEITDTATGKVVTTVNAVPVPANSTSQVKVPAGKLLSGHTYSFRTTAYDGTHYANGWSDPVRFTVDTAWKPTAAENALGLANTYSDAADVTAATSSDSTYASIAVTEDNVVSVPWDGRNNAIDIRNDLMPNKLTIPAADTKGTQVGGNVVYTSTGPVETVVQPTVDGGSRTLNILKNGSAPHDYETGFTMPAGMKAVTHDDGSVSLYAAGDENAGKAPASNTAGFFDAPWAKDAAGNDVPTSYKVVGNKLVQHVDFDTNSSFPIVIAPSWWSTTKKIAKCALAVSGFIFTFTPAGSSKRVLTAVKLVKKIGVKKTAKLIQTYAKRRKLTSAHRKAVAALLGIPALKKACKF</sequence>